<evidence type="ECO:0000256" key="2">
    <source>
        <dbReference type="ARBA" id="ARBA00022840"/>
    </source>
</evidence>
<dbReference type="Proteomes" id="UP001597168">
    <property type="component" value="Unassembled WGS sequence"/>
</dbReference>
<dbReference type="InterPro" id="IPR003439">
    <property type="entry name" value="ABC_transporter-like_ATP-bd"/>
</dbReference>
<dbReference type="Pfam" id="PF00005">
    <property type="entry name" value="ABC_tran"/>
    <property type="match status" value="1"/>
</dbReference>
<dbReference type="InterPro" id="IPR003593">
    <property type="entry name" value="AAA+_ATPase"/>
</dbReference>
<dbReference type="EMBL" id="JBHTLK010000155">
    <property type="protein sequence ID" value="MFD1150370.1"/>
    <property type="molecule type" value="Genomic_DNA"/>
</dbReference>
<proteinExistence type="predicted"/>
<name>A0ABW3R058_9PSEU</name>
<keyword evidence="2 4" id="KW-0067">ATP-binding</keyword>
<keyword evidence="1" id="KW-0547">Nucleotide-binding</keyword>
<evidence type="ECO:0000313" key="5">
    <source>
        <dbReference type="Proteomes" id="UP001597168"/>
    </source>
</evidence>
<evidence type="ECO:0000256" key="1">
    <source>
        <dbReference type="ARBA" id="ARBA00022741"/>
    </source>
</evidence>
<dbReference type="Gene3D" id="3.40.50.300">
    <property type="entry name" value="P-loop containing nucleotide triphosphate hydrolases"/>
    <property type="match status" value="1"/>
</dbReference>
<evidence type="ECO:0000259" key="3">
    <source>
        <dbReference type="SMART" id="SM00382"/>
    </source>
</evidence>
<reference evidence="5" key="1">
    <citation type="journal article" date="2019" name="Int. J. Syst. Evol. Microbiol.">
        <title>The Global Catalogue of Microorganisms (GCM) 10K type strain sequencing project: providing services to taxonomists for standard genome sequencing and annotation.</title>
        <authorList>
            <consortium name="The Broad Institute Genomics Platform"/>
            <consortium name="The Broad Institute Genome Sequencing Center for Infectious Disease"/>
            <person name="Wu L."/>
            <person name="Ma J."/>
        </authorList>
    </citation>
    <scope>NUCLEOTIDE SEQUENCE [LARGE SCALE GENOMIC DNA]</scope>
    <source>
        <strain evidence="5">CCUG 60214</strain>
    </source>
</reference>
<dbReference type="SMART" id="SM00382">
    <property type="entry name" value="AAA"/>
    <property type="match status" value="1"/>
</dbReference>
<feature type="domain" description="AAA+ ATPase" evidence="3">
    <location>
        <begin position="27"/>
        <end position="204"/>
    </location>
</feature>
<evidence type="ECO:0000313" key="4">
    <source>
        <dbReference type="EMBL" id="MFD1150370.1"/>
    </source>
</evidence>
<dbReference type="InterPro" id="IPR027417">
    <property type="entry name" value="P-loop_NTPase"/>
</dbReference>
<organism evidence="4 5">
    <name type="scientific">Saccharothrix hoggarensis</name>
    <dbReference type="NCBI Taxonomy" id="913853"/>
    <lineage>
        <taxon>Bacteria</taxon>
        <taxon>Bacillati</taxon>
        <taxon>Actinomycetota</taxon>
        <taxon>Actinomycetes</taxon>
        <taxon>Pseudonocardiales</taxon>
        <taxon>Pseudonocardiaceae</taxon>
        <taxon>Saccharothrix</taxon>
    </lineage>
</organism>
<accession>A0ABW3R058</accession>
<protein>
    <submittedName>
        <fullName evidence="4">ATP-binding cassette domain-containing protein</fullName>
    </submittedName>
</protein>
<dbReference type="GO" id="GO:0005524">
    <property type="term" value="F:ATP binding"/>
    <property type="evidence" value="ECO:0007669"/>
    <property type="project" value="UniProtKB-KW"/>
</dbReference>
<comment type="caution">
    <text evidence="4">The sequence shown here is derived from an EMBL/GenBank/DDBJ whole genome shotgun (WGS) entry which is preliminary data.</text>
</comment>
<gene>
    <name evidence="4" type="ORF">ACFQ3T_24820</name>
</gene>
<keyword evidence="5" id="KW-1185">Reference proteome</keyword>
<dbReference type="SUPFAM" id="SSF52540">
    <property type="entry name" value="P-loop containing nucleoside triphosphate hydrolases"/>
    <property type="match status" value="1"/>
</dbReference>
<dbReference type="RefSeq" id="WP_380726398.1">
    <property type="nucleotide sequence ID" value="NZ_JBHTLK010000155.1"/>
</dbReference>
<sequence length="208" mass="21717">MEIHARRVGVTGPHGPVLKPTSLLVKPGELVLVAGPPGAGHTALGLVLSGRMRPTTGEVAPSAAELREHVVLVDSPDVSEPEAALSLAGVVGEELAMNGARSGRKAVADWLTERDADAYLDHRFEQVPAATRCALMLDLAAGRPGARALVLDSPDRYHGDPAGWWELARRHVTPDRSVVALCTTTTAAALGTVPAARIGADNVPEESE</sequence>